<feature type="transmembrane region" description="Helical" evidence="1">
    <location>
        <begin position="45"/>
        <end position="65"/>
    </location>
</feature>
<name>A0ABV5NZV8_9ACTN</name>
<protein>
    <submittedName>
        <fullName evidence="2">DUF3040 domain-containing protein</fullName>
    </submittedName>
</protein>
<dbReference type="RefSeq" id="WP_345403719.1">
    <property type="nucleotide sequence ID" value="NZ_BAAAXS010000001.1"/>
</dbReference>
<keyword evidence="3" id="KW-1185">Reference proteome</keyword>
<sequence>MGLSREERRALEDLEKRLALDEPELDALLSGSCGSSLRRRSAVHVWLMLMLLTCAIFMMGIVLLLTTGERECPGVPFSSCEGAGARQEG</sequence>
<evidence type="ECO:0000313" key="2">
    <source>
        <dbReference type="EMBL" id="MFB9475782.1"/>
    </source>
</evidence>
<comment type="caution">
    <text evidence="2">The sequence shown here is derived from an EMBL/GenBank/DDBJ whole genome shotgun (WGS) entry which is preliminary data.</text>
</comment>
<organism evidence="2 3">
    <name type="scientific">Nonomuraea salmonea</name>
    <dbReference type="NCBI Taxonomy" id="46181"/>
    <lineage>
        <taxon>Bacteria</taxon>
        <taxon>Bacillati</taxon>
        <taxon>Actinomycetota</taxon>
        <taxon>Actinomycetes</taxon>
        <taxon>Streptosporangiales</taxon>
        <taxon>Streptosporangiaceae</taxon>
        <taxon>Nonomuraea</taxon>
    </lineage>
</organism>
<keyword evidence="1" id="KW-0812">Transmembrane</keyword>
<evidence type="ECO:0000256" key="1">
    <source>
        <dbReference type="SAM" id="Phobius"/>
    </source>
</evidence>
<dbReference type="Pfam" id="PF11239">
    <property type="entry name" value="DUF3040"/>
    <property type="match status" value="1"/>
</dbReference>
<gene>
    <name evidence="2" type="ORF">ACFFR3_40360</name>
</gene>
<evidence type="ECO:0000313" key="3">
    <source>
        <dbReference type="Proteomes" id="UP001589568"/>
    </source>
</evidence>
<keyword evidence="1" id="KW-1133">Transmembrane helix</keyword>
<accession>A0ABV5NZV8</accession>
<dbReference type="InterPro" id="IPR021401">
    <property type="entry name" value="DUF3040"/>
</dbReference>
<proteinExistence type="predicted"/>
<dbReference type="Proteomes" id="UP001589568">
    <property type="component" value="Unassembled WGS sequence"/>
</dbReference>
<reference evidence="2 3" key="1">
    <citation type="submission" date="2024-09" db="EMBL/GenBank/DDBJ databases">
        <authorList>
            <person name="Sun Q."/>
            <person name="Mori K."/>
        </authorList>
    </citation>
    <scope>NUCLEOTIDE SEQUENCE [LARGE SCALE GENOMIC DNA]</scope>
    <source>
        <strain evidence="2 3">JCM 3324</strain>
    </source>
</reference>
<keyword evidence="1" id="KW-0472">Membrane</keyword>
<dbReference type="EMBL" id="JBHMCF010000046">
    <property type="protein sequence ID" value="MFB9475782.1"/>
    <property type="molecule type" value="Genomic_DNA"/>
</dbReference>